<dbReference type="PROSITE" id="PS52008">
    <property type="entry name" value="GH81"/>
    <property type="match status" value="1"/>
</dbReference>
<evidence type="ECO:0000256" key="6">
    <source>
        <dbReference type="ARBA" id="ARBA00022525"/>
    </source>
</evidence>
<keyword evidence="5" id="KW-0134">Cell wall</keyword>
<feature type="compositionally biased region" description="Polar residues" evidence="16">
    <location>
        <begin position="36"/>
        <end position="51"/>
    </location>
</feature>
<dbReference type="GO" id="GO:0000920">
    <property type="term" value="P:septum digestion after cytokinesis"/>
    <property type="evidence" value="ECO:0007669"/>
    <property type="project" value="UniProtKB-ARBA"/>
</dbReference>
<dbReference type="GO" id="GO:0000272">
    <property type="term" value="P:polysaccharide catabolic process"/>
    <property type="evidence" value="ECO:0007669"/>
    <property type="project" value="UniProtKB-KW"/>
</dbReference>
<evidence type="ECO:0000256" key="1">
    <source>
        <dbReference type="ARBA" id="ARBA00000382"/>
    </source>
</evidence>
<dbReference type="PANTHER" id="PTHR31983:SF0">
    <property type="entry name" value="GLUCAN ENDO-1,3-BETA-D-GLUCOSIDASE 2"/>
    <property type="match status" value="1"/>
</dbReference>
<dbReference type="AlphaFoldDB" id="A0A9W9NFW6"/>
<keyword evidence="9" id="KW-0325">Glycoprotein</keyword>
<dbReference type="EMBL" id="JAPQKR010000004">
    <property type="protein sequence ID" value="KAJ5219225.1"/>
    <property type="molecule type" value="Genomic_DNA"/>
</dbReference>
<dbReference type="RefSeq" id="XP_058313798.1">
    <property type="nucleotide sequence ID" value="XM_058448387.1"/>
</dbReference>
<dbReference type="Gene3D" id="1.10.287.1170">
    <property type="entry name" value="glycoside hydrolase family 81 endo-[beta] glucanase"/>
    <property type="match status" value="1"/>
</dbReference>
<dbReference type="GO" id="GO:0052861">
    <property type="term" value="F:endo-1,3(4)-beta-glucanase activity"/>
    <property type="evidence" value="ECO:0007669"/>
    <property type="project" value="InterPro"/>
</dbReference>
<reference evidence="20" key="1">
    <citation type="submission" date="2022-12" db="EMBL/GenBank/DDBJ databases">
        <authorList>
            <person name="Petersen C."/>
        </authorList>
    </citation>
    <scope>NUCLEOTIDE SEQUENCE</scope>
    <source>
        <strain evidence="20">IBT 15544</strain>
    </source>
</reference>
<keyword evidence="10" id="KW-0119">Carbohydrate metabolism</keyword>
<feature type="compositionally biased region" description="Acidic residues" evidence="16">
    <location>
        <begin position="91"/>
        <end position="107"/>
    </location>
</feature>
<evidence type="ECO:0000256" key="13">
    <source>
        <dbReference type="ARBA" id="ARBA00023326"/>
    </source>
</evidence>
<evidence type="ECO:0000256" key="8">
    <source>
        <dbReference type="ARBA" id="ARBA00022801"/>
    </source>
</evidence>
<dbReference type="InterPro" id="IPR005200">
    <property type="entry name" value="Endo-beta-glucanase"/>
</dbReference>
<name>A0A9W9NFW6_9EURO</name>
<keyword evidence="8" id="KW-0378">Hydrolase</keyword>
<feature type="region of interest" description="Disordered" evidence="16">
    <location>
        <begin position="34"/>
        <end position="187"/>
    </location>
</feature>
<dbReference type="Gene3D" id="1.20.5.420">
    <property type="entry name" value="Immunoglobulin FC, subunit C"/>
    <property type="match status" value="1"/>
</dbReference>
<accession>A0A9W9NFW6</accession>
<dbReference type="FunFam" id="2.70.98.30:FF:000006">
    <property type="entry name" value="Endo-1,3-beta-glucanase Engl1"/>
    <property type="match status" value="1"/>
</dbReference>
<keyword evidence="11" id="KW-0326">Glycosidase</keyword>
<dbReference type="EC" id="3.2.1.39" evidence="4"/>
<protein>
    <recommendedName>
        <fullName evidence="14">Glucan endo-1,3-beta-D-glucosidase 1</fullName>
        <ecNumber evidence="4">3.2.1.39</ecNumber>
    </recommendedName>
    <alternativeName>
        <fullName evidence="15">Daughter specific expression protein 4</fullName>
    </alternativeName>
</protein>
<dbReference type="OrthoDB" id="4473401at2759"/>
<evidence type="ECO:0000256" key="4">
    <source>
        <dbReference type="ARBA" id="ARBA00012780"/>
    </source>
</evidence>
<dbReference type="Proteomes" id="UP001150904">
    <property type="component" value="Unassembled WGS sequence"/>
</dbReference>
<evidence type="ECO:0000256" key="15">
    <source>
        <dbReference type="ARBA" id="ARBA00075210"/>
    </source>
</evidence>
<evidence type="ECO:0000256" key="5">
    <source>
        <dbReference type="ARBA" id="ARBA00022512"/>
    </source>
</evidence>
<dbReference type="GO" id="GO:0009986">
    <property type="term" value="C:cell surface"/>
    <property type="evidence" value="ECO:0007669"/>
    <property type="project" value="TreeGrafter"/>
</dbReference>
<dbReference type="Pfam" id="PF03639">
    <property type="entry name" value="Glyco_hydro_81"/>
    <property type="match status" value="1"/>
</dbReference>
<reference evidence="20" key="2">
    <citation type="journal article" date="2023" name="IMA Fungus">
        <title>Comparative genomic study of the Penicillium genus elucidates a diverse pangenome and 15 lateral gene transfer events.</title>
        <authorList>
            <person name="Petersen C."/>
            <person name="Sorensen T."/>
            <person name="Nielsen M.R."/>
            <person name="Sondergaard T.E."/>
            <person name="Sorensen J.L."/>
            <person name="Fitzpatrick D.A."/>
            <person name="Frisvad J.C."/>
            <person name="Nielsen K.L."/>
        </authorList>
    </citation>
    <scope>NUCLEOTIDE SEQUENCE</scope>
    <source>
        <strain evidence="20">IBT 15544</strain>
    </source>
</reference>
<dbReference type="Pfam" id="PF17652">
    <property type="entry name" value="Glyco_hydro81C"/>
    <property type="match status" value="1"/>
</dbReference>
<feature type="signal peptide" evidence="17">
    <location>
        <begin position="1"/>
        <end position="22"/>
    </location>
</feature>
<evidence type="ECO:0000256" key="17">
    <source>
        <dbReference type="SAM" id="SignalP"/>
    </source>
</evidence>
<feature type="domain" description="Glycosyl hydrolase family 81 N-terminal" evidence="18">
    <location>
        <begin position="247"/>
        <end position="571"/>
    </location>
</feature>
<evidence type="ECO:0000313" key="20">
    <source>
        <dbReference type="EMBL" id="KAJ5219225.1"/>
    </source>
</evidence>
<evidence type="ECO:0000256" key="2">
    <source>
        <dbReference type="ARBA" id="ARBA00004191"/>
    </source>
</evidence>
<organism evidence="20 21">
    <name type="scientific">Penicillium cinerascens</name>
    <dbReference type="NCBI Taxonomy" id="70096"/>
    <lineage>
        <taxon>Eukaryota</taxon>
        <taxon>Fungi</taxon>
        <taxon>Dikarya</taxon>
        <taxon>Ascomycota</taxon>
        <taxon>Pezizomycotina</taxon>
        <taxon>Eurotiomycetes</taxon>
        <taxon>Eurotiomycetidae</taxon>
        <taxon>Eurotiales</taxon>
        <taxon>Aspergillaceae</taxon>
        <taxon>Penicillium</taxon>
    </lineage>
</organism>
<dbReference type="FunFam" id="1.20.5.420:FF:000008">
    <property type="entry name" value="Endo-1,3-beta-glucanase Engl1"/>
    <property type="match status" value="1"/>
</dbReference>
<evidence type="ECO:0000256" key="7">
    <source>
        <dbReference type="ARBA" id="ARBA00022729"/>
    </source>
</evidence>
<evidence type="ECO:0000313" key="21">
    <source>
        <dbReference type="Proteomes" id="UP001150904"/>
    </source>
</evidence>
<evidence type="ECO:0000256" key="3">
    <source>
        <dbReference type="ARBA" id="ARBA00010730"/>
    </source>
</evidence>
<proteinExistence type="inferred from homology"/>
<evidence type="ECO:0000256" key="11">
    <source>
        <dbReference type="ARBA" id="ARBA00023295"/>
    </source>
</evidence>
<evidence type="ECO:0000256" key="12">
    <source>
        <dbReference type="ARBA" id="ARBA00023316"/>
    </source>
</evidence>
<comment type="subcellular location">
    <subcellularLocation>
        <location evidence="2">Secreted</location>
        <location evidence="2">Cell wall</location>
    </subcellularLocation>
</comment>
<evidence type="ECO:0000256" key="16">
    <source>
        <dbReference type="SAM" id="MobiDB-lite"/>
    </source>
</evidence>
<comment type="catalytic activity">
    <reaction evidence="1">
        <text>Hydrolysis of (1-&gt;3)-beta-D-glucosidic linkages in (1-&gt;3)-beta-D-glucans.</text>
        <dbReference type="EC" id="3.2.1.39"/>
    </reaction>
</comment>
<evidence type="ECO:0000259" key="19">
    <source>
        <dbReference type="Pfam" id="PF17652"/>
    </source>
</evidence>
<keyword evidence="6" id="KW-0964">Secreted</keyword>
<comment type="similarity">
    <text evidence="3">Belongs to the glycosyl hydrolase 81 family.</text>
</comment>
<evidence type="ECO:0000256" key="9">
    <source>
        <dbReference type="ARBA" id="ARBA00023180"/>
    </source>
</evidence>
<gene>
    <name evidence="20" type="ORF">N7498_001324</name>
</gene>
<evidence type="ECO:0000259" key="18">
    <source>
        <dbReference type="Pfam" id="PF03639"/>
    </source>
</evidence>
<dbReference type="Gene3D" id="2.70.98.30">
    <property type="entry name" value="Golgi alpha-mannosidase II, domain 4"/>
    <property type="match status" value="1"/>
</dbReference>
<sequence>MGSKWMATAMLTWLLAADSVHGLPKREGTAAEILEQSATQPRTAFKTQYPPSNERLAIPPEQPIYRTALENQGHSSQPPFPELDSPSAEVPDFDIDSYLDGIDDFWDSDSTPDQQSETPPPAPSVPAPPATPTPEATVPATPSTNSKPEVSTEPVTAPVEPVTPVEPATTPVKPAITSVEPATTAVEPATTAVEPATTARANHWPDQPGTDLPSAIASHPHSMNGQDIFKPVATGAPPANIKVRYDHPVQNKHANSTGPIETNKFYAGLFLGTQSNASFPQPYSIAWSRGGGTLKSWGMSVSHLQEHMLAFGPENPKIPGEPVEYYINPVGLQHMILSATELDESSTMVVDEPKAFSAHAVLKRSGGSAQEIRFPVVQGMGYVTGVYNDLQPLIESGVFFRKVVNAGSPKPGIFKYVATLEDDTQWIVYAAPTNGKDPNMKLVSTTSLRGPHGFTGSIQVAKNPAGKSGEKFYDNSAGVYAIDAHVTGTVTGDVGTYSMSWTKAGSHANGSPLIMFALPHHIESFDPSTGSRKTDIHLRSTVKGNATAVIGETWTMTESNLPIDMGFAPWSTTNGTVHELSPAVQHALLKVAPTELNQDIEGQTNLNSMYYSGKALSKFATLIYTVNQLGHNVGMGVKAFRDLKKSFARFVKNQQQYPLAYDAVWKGAVSTAGYDGDLNQDFGNTAYNDHHFHYGYFIHAAAIIGALDPNWLAENKDYVNMLVRDAGNSIDYDAYFPFSRGFDWYNGHSWAKGLFESFDGKDQESTSEDTMFAYAIKMWGQTTGDASMEARGNMMLGILRRSLNNYFLMQDNNENQPENFVPNRVTGILFENKVDHTTYFGNNLEYIEGIHMLPLLPHSPYARQKEFVRQEWQDMFAANASTPASEVEGGWKGVLYANLALIDPQASWQFFAQDDFDYTFIDGGATRTWYMAFAAGLGGGPLGGGS</sequence>
<dbReference type="InterPro" id="IPR040720">
    <property type="entry name" value="GH81_C"/>
</dbReference>
<dbReference type="InterPro" id="IPR040451">
    <property type="entry name" value="GH81_N"/>
</dbReference>
<feature type="domain" description="Glycosyl hydrolase family 81 C-terminal" evidence="19">
    <location>
        <begin position="580"/>
        <end position="931"/>
    </location>
</feature>
<keyword evidence="12" id="KW-0961">Cell wall biogenesis/degradation</keyword>
<dbReference type="GO" id="GO:0042973">
    <property type="term" value="F:glucan endo-1,3-beta-D-glucosidase activity"/>
    <property type="evidence" value="ECO:0007669"/>
    <property type="project" value="UniProtKB-EC"/>
</dbReference>
<evidence type="ECO:0000256" key="14">
    <source>
        <dbReference type="ARBA" id="ARBA00074614"/>
    </source>
</evidence>
<keyword evidence="13" id="KW-0624">Polysaccharide degradation</keyword>
<feature type="chain" id="PRO_5040789836" description="Glucan endo-1,3-beta-D-glucosidase 1" evidence="17">
    <location>
        <begin position="23"/>
        <end position="946"/>
    </location>
</feature>
<dbReference type="PANTHER" id="PTHR31983">
    <property type="entry name" value="ENDO-1,3(4)-BETA-GLUCANASE 1"/>
    <property type="match status" value="1"/>
</dbReference>
<keyword evidence="7 17" id="KW-0732">Signal</keyword>
<feature type="compositionally biased region" description="Pro residues" evidence="16">
    <location>
        <begin position="118"/>
        <end position="132"/>
    </location>
</feature>
<keyword evidence="21" id="KW-1185">Reference proteome</keyword>
<dbReference type="GO" id="GO:0071555">
    <property type="term" value="P:cell wall organization"/>
    <property type="evidence" value="ECO:0007669"/>
    <property type="project" value="UniProtKB-KW"/>
</dbReference>
<comment type="caution">
    <text evidence="20">The sequence shown here is derived from an EMBL/GenBank/DDBJ whole genome shotgun (WGS) entry which is preliminary data.</text>
</comment>
<evidence type="ECO:0000256" key="10">
    <source>
        <dbReference type="ARBA" id="ARBA00023277"/>
    </source>
</evidence>
<dbReference type="GeneID" id="83175687"/>
<feature type="compositionally biased region" description="Low complexity" evidence="16">
    <location>
        <begin position="133"/>
        <end position="187"/>
    </location>
</feature>